<gene>
    <name evidence="2" type="ORF">Y956_13794</name>
</gene>
<evidence type="ECO:0000256" key="1">
    <source>
        <dbReference type="SAM" id="MobiDB-lite"/>
    </source>
</evidence>
<dbReference type="Proteomes" id="UP000053283">
    <property type="component" value="Unassembled WGS sequence"/>
</dbReference>
<sequence length="73" mass="8177">LFRVVRGDAQLLVRPGRRVGVGEVALGERRVVPEVPEDPEPHEAAEELAPDHLRPRQLRELPVPRRGVHPAAR</sequence>
<feature type="non-terminal residue" evidence="2">
    <location>
        <position position="73"/>
    </location>
</feature>
<evidence type="ECO:0000313" key="2">
    <source>
        <dbReference type="EMBL" id="KFQ96696.1"/>
    </source>
</evidence>
<organism evidence="2 3">
    <name type="scientific">Nipponia nippon</name>
    <name type="common">Crested ibis</name>
    <name type="synonym">Ibis nippon</name>
    <dbReference type="NCBI Taxonomy" id="128390"/>
    <lineage>
        <taxon>Eukaryota</taxon>
        <taxon>Metazoa</taxon>
        <taxon>Chordata</taxon>
        <taxon>Craniata</taxon>
        <taxon>Vertebrata</taxon>
        <taxon>Euteleostomi</taxon>
        <taxon>Archelosauria</taxon>
        <taxon>Archosauria</taxon>
        <taxon>Dinosauria</taxon>
        <taxon>Saurischia</taxon>
        <taxon>Theropoda</taxon>
        <taxon>Coelurosauria</taxon>
        <taxon>Aves</taxon>
        <taxon>Neognathae</taxon>
        <taxon>Neoaves</taxon>
        <taxon>Aequornithes</taxon>
        <taxon>Pelecaniformes</taxon>
        <taxon>Threskiornithidae</taxon>
        <taxon>Nipponia</taxon>
    </lineage>
</organism>
<name>A0A091V077_NIPNI</name>
<feature type="region of interest" description="Disordered" evidence="1">
    <location>
        <begin position="32"/>
        <end position="73"/>
    </location>
</feature>
<evidence type="ECO:0000313" key="3">
    <source>
        <dbReference type="Proteomes" id="UP000053283"/>
    </source>
</evidence>
<proteinExistence type="predicted"/>
<dbReference type="AlphaFoldDB" id="A0A091V077"/>
<reference evidence="2 3" key="1">
    <citation type="submission" date="2014-04" db="EMBL/GenBank/DDBJ databases">
        <title>Genome evolution of avian class.</title>
        <authorList>
            <person name="Zhang G."/>
            <person name="Li C."/>
        </authorList>
    </citation>
    <scope>NUCLEOTIDE SEQUENCE [LARGE SCALE GENOMIC DNA]</scope>
    <source>
        <strain evidence="2">BGI_Y956</strain>
    </source>
</reference>
<keyword evidence="3" id="KW-1185">Reference proteome</keyword>
<protein>
    <submittedName>
        <fullName evidence="2">Uncharacterized protein</fullName>
    </submittedName>
</protein>
<dbReference type="EMBL" id="KL410429">
    <property type="protein sequence ID" value="KFQ96696.1"/>
    <property type="molecule type" value="Genomic_DNA"/>
</dbReference>
<accession>A0A091V077</accession>
<feature type="compositionally biased region" description="Basic and acidic residues" evidence="1">
    <location>
        <begin position="39"/>
        <end position="63"/>
    </location>
</feature>
<feature type="non-terminal residue" evidence="2">
    <location>
        <position position="1"/>
    </location>
</feature>